<keyword evidence="1" id="KW-0812">Transmembrane</keyword>
<evidence type="ECO:0000313" key="3">
    <source>
        <dbReference type="Proteomes" id="UP000050443"/>
    </source>
</evidence>
<dbReference type="Proteomes" id="UP000050443">
    <property type="component" value="Unassembled WGS sequence"/>
</dbReference>
<dbReference type="AlphaFoldDB" id="A0A0Q0SDF7"/>
<keyword evidence="1" id="KW-0472">Membrane</keyword>
<feature type="transmembrane region" description="Helical" evidence="1">
    <location>
        <begin position="56"/>
        <end position="79"/>
    </location>
</feature>
<dbReference type="OrthoDB" id="1247351at2"/>
<reference evidence="2 3" key="1">
    <citation type="submission" date="2014-09" db="EMBL/GenBank/DDBJ databases">
        <title>Genome sequence of Flavobacterium aquidurense RC62.</title>
        <authorList>
            <person name="Kim J.F."/>
            <person name="Kwak M.-J."/>
        </authorList>
    </citation>
    <scope>NUCLEOTIDE SEQUENCE [LARGE SCALE GENOMIC DNA]</scope>
    <source>
        <strain evidence="2 3">RC62</strain>
    </source>
</reference>
<dbReference type="PATRIC" id="fig|362413.3.peg.3185"/>
<feature type="transmembrane region" description="Helical" evidence="1">
    <location>
        <begin position="20"/>
        <end position="44"/>
    </location>
</feature>
<evidence type="ECO:0000256" key="1">
    <source>
        <dbReference type="SAM" id="Phobius"/>
    </source>
</evidence>
<dbReference type="EMBL" id="JRLF01000006">
    <property type="protein sequence ID" value="KQB42256.1"/>
    <property type="molecule type" value="Genomic_DNA"/>
</dbReference>
<protein>
    <submittedName>
        <fullName evidence="2">Uncharacterized protein</fullName>
    </submittedName>
</protein>
<gene>
    <name evidence="2" type="ORF">RC62_3261</name>
</gene>
<feature type="transmembrane region" description="Helical" evidence="1">
    <location>
        <begin position="220"/>
        <end position="238"/>
    </location>
</feature>
<keyword evidence="1" id="KW-1133">Transmembrane helix</keyword>
<evidence type="ECO:0000313" key="2">
    <source>
        <dbReference type="EMBL" id="KQB42256.1"/>
    </source>
</evidence>
<comment type="caution">
    <text evidence="2">The sequence shown here is derived from an EMBL/GenBank/DDBJ whole genome shotgun (WGS) entry which is preliminary data.</text>
</comment>
<proteinExistence type="predicted"/>
<dbReference type="RefSeq" id="WP_055091989.1">
    <property type="nucleotide sequence ID" value="NZ_JRLF01000006.1"/>
</dbReference>
<organism evidence="2 3">
    <name type="scientific">Flavobacterium aquidurense</name>
    <dbReference type="NCBI Taxonomy" id="362413"/>
    <lineage>
        <taxon>Bacteria</taxon>
        <taxon>Pseudomonadati</taxon>
        <taxon>Bacteroidota</taxon>
        <taxon>Flavobacteriia</taxon>
        <taxon>Flavobacteriales</taxon>
        <taxon>Flavobacteriaceae</taxon>
        <taxon>Flavobacterium</taxon>
    </lineage>
</organism>
<name>A0A0Q0SDF7_9FLAO</name>
<accession>A0A0Q0SDF7</accession>
<sequence>MQNQQKSIPPFKAVSSKPILWLNFVFGLFWVCFVLFFLAGIVFLLFSSSEDMGLDVIASVFLFLIFFIALSGIVIFLICSRKKMYTKTIIDEKGIRYLNTFNNNIVKDLPWNSFAKREMLEHVFEAPKYDVSSNTPMKSLFDQFYWPVLIDNKVKIHDDAFLGRHFFTMFYANRLELIRTFLLGVKHYRPDITVDPIIFTNHYINTENYSIDYSQRRNTGIIAGLLFVIILAGAYYLIV</sequence>